<evidence type="ECO:0008006" key="4">
    <source>
        <dbReference type="Google" id="ProtNLM"/>
    </source>
</evidence>
<protein>
    <recommendedName>
        <fullName evidence="4">Peptidase</fullName>
    </recommendedName>
</protein>
<evidence type="ECO:0000313" key="2">
    <source>
        <dbReference type="EMBL" id="MDT0320332.1"/>
    </source>
</evidence>
<dbReference type="Proteomes" id="UP001183420">
    <property type="component" value="Unassembled WGS sequence"/>
</dbReference>
<keyword evidence="1" id="KW-0472">Membrane</keyword>
<comment type="caution">
    <text evidence="2">The sequence shown here is derived from an EMBL/GenBank/DDBJ whole genome shotgun (WGS) entry which is preliminary data.</text>
</comment>
<dbReference type="RefSeq" id="WP_311600146.1">
    <property type="nucleotide sequence ID" value="NZ_JAVREM010000023.1"/>
</dbReference>
<sequence>MTTAHGRSTVTAAPAAADRPPTLPALAALAGSILAISGSLLDWSVVEHQQWGTTELTGMDGDGVYTLIASALAALLLLAGVLGKRALIVLGAAAPALVAVGFALRTLADPDRFARAYIADELGATGERAEAILTSVVECSLTTYPWLVLAGAGLAALGAVIAGARGFNGRRRSEPTG</sequence>
<dbReference type="EMBL" id="JAVREM010000023">
    <property type="protein sequence ID" value="MDT0320332.1"/>
    <property type="molecule type" value="Genomic_DNA"/>
</dbReference>
<feature type="transmembrane region" description="Helical" evidence="1">
    <location>
        <begin position="23"/>
        <end position="43"/>
    </location>
</feature>
<feature type="transmembrane region" description="Helical" evidence="1">
    <location>
        <begin position="63"/>
        <end position="82"/>
    </location>
</feature>
<reference evidence="3" key="1">
    <citation type="submission" date="2023-07" db="EMBL/GenBank/DDBJ databases">
        <title>30 novel species of actinomycetes from the DSMZ collection.</title>
        <authorList>
            <person name="Nouioui I."/>
        </authorList>
    </citation>
    <scope>NUCLEOTIDE SEQUENCE [LARGE SCALE GENOMIC DNA]</scope>
    <source>
        <strain evidence="3">DSM 44918</strain>
    </source>
</reference>
<evidence type="ECO:0000313" key="3">
    <source>
        <dbReference type="Proteomes" id="UP001183420"/>
    </source>
</evidence>
<organism evidence="2 3">
    <name type="scientific">Streptomyces millisiae</name>
    <dbReference type="NCBI Taxonomy" id="3075542"/>
    <lineage>
        <taxon>Bacteria</taxon>
        <taxon>Bacillati</taxon>
        <taxon>Actinomycetota</taxon>
        <taxon>Actinomycetes</taxon>
        <taxon>Kitasatosporales</taxon>
        <taxon>Streptomycetaceae</taxon>
        <taxon>Streptomyces</taxon>
    </lineage>
</organism>
<keyword evidence="1" id="KW-0812">Transmembrane</keyword>
<feature type="transmembrane region" description="Helical" evidence="1">
    <location>
        <begin position="87"/>
        <end position="108"/>
    </location>
</feature>
<proteinExistence type="predicted"/>
<accession>A0ABU2LRV9</accession>
<keyword evidence="1" id="KW-1133">Transmembrane helix</keyword>
<evidence type="ECO:0000256" key="1">
    <source>
        <dbReference type="SAM" id="Phobius"/>
    </source>
</evidence>
<gene>
    <name evidence="2" type="ORF">RNC47_18505</name>
</gene>
<keyword evidence="3" id="KW-1185">Reference proteome</keyword>
<feature type="transmembrane region" description="Helical" evidence="1">
    <location>
        <begin position="144"/>
        <end position="164"/>
    </location>
</feature>
<name>A0ABU2LRV9_9ACTN</name>